<sequence length="68" mass="7711">MLNNPPFSSSALTHQLICQVLGRTATSSHLDVPAWFMRTKHPMLNVWLHAAAVIRPHCGCHTRRAYNF</sequence>
<dbReference type="GeneID" id="54408894"/>
<reference evidence="1" key="1">
    <citation type="journal article" date="2020" name="Stud. Mycol.">
        <title>101 Dothideomycetes genomes: a test case for predicting lifestyles and emergence of pathogens.</title>
        <authorList>
            <person name="Haridas S."/>
            <person name="Albert R."/>
            <person name="Binder M."/>
            <person name="Bloem J."/>
            <person name="Labutti K."/>
            <person name="Salamov A."/>
            <person name="Andreopoulos B."/>
            <person name="Baker S."/>
            <person name="Barry K."/>
            <person name="Bills G."/>
            <person name="Bluhm B."/>
            <person name="Cannon C."/>
            <person name="Castanera R."/>
            <person name="Culley D."/>
            <person name="Daum C."/>
            <person name="Ezra D."/>
            <person name="Gonzalez J."/>
            <person name="Henrissat B."/>
            <person name="Kuo A."/>
            <person name="Liang C."/>
            <person name="Lipzen A."/>
            <person name="Lutzoni F."/>
            <person name="Magnuson J."/>
            <person name="Mondo S."/>
            <person name="Nolan M."/>
            <person name="Ohm R."/>
            <person name="Pangilinan J."/>
            <person name="Park H.-J."/>
            <person name="Ramirez L."/>
            <person name="Alfaro M."/>
            <person name="Sun H."/>
            <person name="Tritt A."/>
            <person name="Yoshinaga Y."/>
            <person name="Zwiers L.-H."/>
            <person name="Turgeon B."/>
            <person name="Goodwin S."/>
            <person name="Spatafora J."/>
            <person name="Crous P."/>
            <person name="Grigoriev I."/>
        </authorList>
    </citation>
    <scope>NUCLEOTIDE SEQUENCE</scope>
    <source>
        <strain evidence="1">CBS 119687</strain>
    </source>
</reference>
<keyword evidence="2" id="KW-1185">Reference proteome</keyword>
<evidence type="ECO:0000313" key="1">
    <source>
        <dbReference type="EMBL" id="KAF2127643.1"/>
    </source>
</evidence>
<dbReference type="EMBL" id="ML977510">
    <property type="protein sequence ID" value="KAF2127643.1"/>
    <property type="molecule type" value="Genomic_DNA"/>
</dbReference>
<protein>
    <submittedName>
        <fullName evidence="1">Uncharacterized protein</fullName>
    </submittedName>
</protein>
<dbReference type="RefSeq" id="XP_033522032.1">
    <property type="nucleotide sequence ID" value="XM_033668462.1"/>
</dbReference>
<proteinExistence type="predicted"/>
<organism evidence="1 2">
    <name type="scientific">Dothidotthia symphoricarpi CBS 119687</name>
    <dbReference type="NCBI Taxonomy" id="1392245"/>
    <lineage>
        <taxon>Eukaryota</taxon>
        <taxon>Fungi</taxon>
        <taxon>Dikarya</taxon>
        <taxon>Ascomycota</taxon>
        <taxon>Pezizomycotina</taxon>
        <taxon>Dothideomycetes</taxon>
        <taxon>Pleosporomycetidae</taxon>
        <taxon>Pleosporales</taxon>
        <taxon>Dothidotthiaceae</taxon>
        <taxon>Dothidotthia</taxon>
    </lineage>
</organism>
<dbReference type="AlphaFoldDB" id="A0A6A6A8Y1"/>
<name>A0A6A6A8Y1_9PLEO</name>
<dbReference type="Proteomes" id="UP000799771">
    <property type="component" value="Unassembled WGS sequence"/>
</dbReference>
<evidence type="ECO:0000313" key="2">
    <source>
        <dbReference type="Proteomes" id="UP000799771"/>
    </source>
</evidence>
<accession>A0A6A6A8Y1</accession>
<gene>
    <name evidence="1" type="ORF">P153DRAFT_368222</name>
</gene>